<organism evidence="3 4">
    <name type="scientific">Candidatus Mycobacterium methanotrophicum</name>
    <dbReference type="NCBI Taxonomy" id="2943498"/>
    <lineage>
        <taxon>Bacteria</taxon>
        <taxon>Bacillati</taxon>
        <taxon>Actinomycetota</taxon>
        <taxon>Actinomycetes</taxon>
        <taxon>Mycobacteriales</taxon>
        <taxon>Mycobacteriaceae</taxon>
        <taxon>Mycobacterium</taxon>
    </lineage>
</organism>
<dbReference type="Proteomes" id="UP001056610">
    <property type="component" value="Chromosome"/>
</dbReference>
<feature type="domain" description="Thioesterase" evidence="2">
    <location>
        <begin position="10"/>
        <end position="59"/>
    </location>
</feature>
<protein>
    <submittedName>
        <fullName evidence="3">PaaI family thioesterase</fullName>
    </submittedName>
</protein>
<dbReference type="CDD" id="cd03443">
    <property type="entry name" value="PaaI_thioesterase"/>
    <property type="match status" value="1"/>
</dbReference>
<evidence type="ECO:0000313" key="4">
    <source>
        <dbReference type="Proteomes" id="UP001056610"/>
    </source>
</evidence>
<evidence type="ECO:0000256" key="1">
    <source>
        <dbReference type="SAM" id="MobiDB-lite"/>
    </source>
</evidence>
<feature type="region of interest" description="Disordered" evidence="1">
    <location>
        <begin position="83"/>
        <end position="133"/>
    </location>
</feature>
<proteinExistence type="predicted"/>
<dbReference type="InterPro" id="IPR006683">
    <property type="entry name" value="Thioestr_dom"/>
</dbReference>
<dbReference type="RefSeq" id="WP_219068410.1">
    <property type="nucleotide sequence ID" value="NZ_CP097320.1"/>
</dbReference>
<gene>
    <name evidence="3" type="ORF">M5I08_02435</name>
</gene>
<keyword evidence="4" id="KW-1185">Reference proteome</keyword>
<sequence length="133" mass="14947">MSGHALLLGDEFAVTGELHVKFFKPIPIQRLLTSIARVIGRSGREVYVEAELWLADHLLATSHAVMTRRPGSHFTRHRQCLSAYNADPHGSERPPRPDQTILSTRPSSIRYASDDRPRRDHGDLRACRSVRAG</sequence>
<reference evidence="3" key="1">
    <citation type="submission" date="2022-05" db="EMBL/GenBank/DDBJ databases">
        <title>A methanotrophic Mycobacterium dominates a cave microbial ecosystem.</title>
        <authorList>
            <person name="Van Spanning R.J.M."/>
            <person name="Guan Q."/>
            <person name="Melkonian C."/>
            <person name="Gallant J."/>
            <person name="Polerecky L."/>
            <person name="Flot J.-F."/>
            <person name="Brandt B.W."/>
            <person name="Braster M."/>
            <person name="Iturbe Espinoza P."/>
            <person name="Aerts J."/>
            <person name="Meima-Franke M."/>
            <person name="Piersma S.R."/>
            <person name="Bunduc C."/>
            <person name="Ummels R."/>
            <person name="Pain A."/>
            <person name="Fleming E.J."/>
            <person name="van der Wel N."/>
            <person name="Gherman V.D."/>
            <person name="Sarbu S.M."/>
            <person name="Bodelier P.L.E."/>
            <person name="Bitter W."/>
        </authorList>
    </citation>
    <scope>NUCLEOTIDE SEQUENCE</scope>
    <source>
        <strain evidence="3">Sulfur Cave</strain>
    </source>
</reference>
<feature type="compositionally biased region" description="Basic and acidic residues" evidence="1">
    <location>
        <begin position="112"/>
        <end position="126"/>
    </location>
</feature>
<accession>A0ABY4QN72</accession>
<evidence type="ECO:0000259" key="2">
    <source>
        <dbReference type="Pfam" id="PF03061"/>
    </source>
</evidence>
<dbReference type="Pfam" id="PF03061">
    <property type="entry name" value="4HBT"/>
    <property type="match status" value="1"/>
</dbReference>
<dbReference type="EMBL" id="CP097320">
    <property type="protein sequence ID" value="UQX11400.1"/>
    <property type="molecule type" value="Genomic_DNA"/>
</dbReference>
<evidence type="ECO:0000313" key="3">
    <source>
        <dbReference type="EMBL" id="UQX11400.1"/>
    </source>
</evidence>
<name>A0ABY4QN72_9MYCO</name>